<gene>
    <name evidence="1" type="ORF">L195_g022636</name>
</gene>
<dbReference type="AlphaFoldDB" id="A0A2K3N8J6"/>
<dbReference type="Proteomes" id="UP000236291">
    <property type="component" value="Unassembled WGS sequence"/>
</dbReference>
<dbReference type="EMBL" id="ASHM01017689">
    <property type="protein sequence ID" value="PNX99371.1"/>
    <property type="molecule type" value="Genomic_DNA"/>
</dbReference>
<organism evidence="1 2">
    <name type="scientific">Trifolium pratense</name>
    <name type="common">Red clover</name>
    <dbReference type="NCBI Taxonomy" id="57577"/>
    <lineage>
        <taxon>Eukaryota</taxon>
        <taxon>Viridiplantae</taxon>
        <taxon>Streptophyta</taxon>
        <taxon>Embryophyta</taxon>
        <taxon>Tracheophyta</taxon>
        <taxon>Spermatophyta</taxon>
        <taxon>Magnoliopsida</taxon>
        <taxon>eudicotyledons</taxon>
        <taxon>Gunneridae</taxon>
        <taxon>Pentapetalae</taxon>
        <taxon>rosids</taxon>
        <taxon>fabids</taxon>
        <taxon>Fabales</taxon>
        <taxon>Fabaceae</taxon>
        <taxon>Papilionoideae</taxon>
        <taxon>50 kb inversion clade</taxon>
        <taxon>NPAAA clade</taxon>
        <taxon>Hologalegina</taxon>
        <taxon>IRL clade</taxon>
        <taxon>Trifolieae</taxon>
        <taxon>Trifolium</taxon>
    </lineage>
</organism>
<sequence length="59" mass="6646">MQVMVQESVMMGGSLGTEEALALETVVSVKSGMEWNGAEWNKSFIPSFGYFRKERNKIE</sequence>
<name>A0A2K3N8J6_TRIPR</name>
<protein>
    <submittedName>
        <fullName evidence="1">Uncharacterized protein</fullName>
    </submittedName>
</protein>
<feature type="non-terminal residue" evidence="1">
    <location>
        <position position="59"/>
    </location>
</feature>
<reference evidence="1 2" key="2">
    <citation type="journal article" date="2017" name="Front. Plant Sci.">
        <title>Gene Classification and Mining of Molecular Markers Useful in Red Clover (Trifolium pratense) Breeding.</title>
        <authorList>
            <person name="Istvanek J."/>
            <person name="Dluhosova J."/>
            <person name="Dluhos P."/>
            <person name="Patkova L."/>
            <person name="Nedelnik J."/>
            <person name="Repkova J."/>
        </authorList>
    </citation>
    <scope>NUCLEOTIDE SEQUENCE [LARGE SCALE GENOMIC DNA]</scope>
    <source>
        <strain evidence="2">cv. Tatra</strain>
        <tissue evidence="1">Young leaves</tissue>
    </source>
</reference>
<reference evidence="1 2" key="1">
    <citation type="journal article" date="2014" name="Am. J. Bot.">
        <title>Genome assembly and annotation for red clover (Trifolium pratense; Fabaceae).</title>
        <authorList>
            <person name="Istvanek J."/>
            <person name="Jaros M."/>
            <person name="Krenek A."/>
            <person name="Repkova J."/>
        </authorList>
    </citation>
    <scope>NUCLEOTIDE SEQUENCE [LARGE SCALE GENOMIC DNA]</scope>
    <source>
        <strain evidence="2">cv. Tatra</strain>
        <tissue evidence="1">Young leaves</tissue>
    </source>
</reference>
<comment type="caution">
    <text evidence="1">The sequence shown here is derived from an EMBL/GenBank/DDBJ whole genome shotgun (WGS) entry which is preliminary data.</text>
</comment>
<proteinExistence type="predicted"/>
<evidence type="ECO:0000313" key="1">
    <source>
        <dbReference type="EMBL" id="PNX99371.1"/>
    </source>
</evidence>
<evidence type="ECO:0000313" key="2">
    <source>
        <dbReference type="Proteomes" id="UP000236291"/>
    </source>
</evidence>
<accession>A0A2K3N8J6</accession>